<dbReference type="EMBL" id="LKET01000031">
    <property type="protein sequence ID" value="KPU44384.1"/>
    <property type="molecule type" value="Genomic_DNA"/>
</dbReference>
<feature type="domain" description="Amidase" evidence="7">
    <location>
        <begin position="21"/>
        <end position="462"/>
    </location>
</feature>
<comment type="catalytic activity">
    <reaction evidence="6">
        <text>L-glutamyl-tRNA(Gln) + L-glutamine + ATP + H2O = L-glutaminyl-tRNA(Gln) + L-glutamate + ADP + phosphate + H(+)</text>
        <dbReference type="Rhea" id="RHEA:17521"/>
        <dbReference type="Rhea" id="RHEA-COMP:9681"/>
        <dbReference type="Rhea" id="RHEA-COMP:9684"/>
        <dbReference type="ChEBI" id="CHEBI:15377"/>
        <dbReference type="ChEBI" id="CHEBI:15378"/>
        <dbReference type="ChEBI" id="CHEBI:29985"/>
        <dbReference type="ChEBI" id="CHEBI:30616"/>
        <dbReference type="ChEBI" id="CHEBI:43474"/>
        <dbReference type="ChEBI" id="CHEBI:58359"/>
        <dbReference type="ChEBI" id="CHEBI:78520"/>
        <dbReference type="ChEBI" id="CHEBI:78521"/>
        <dbReference type="ChEBI" id="CHEBI:456216"/>
        <dbReference type="EC" id="6.3.5.7"/>
    </reaction>
</comment>
<comment type="function">
    <text evidence="5 6">Allows the formation of correctly charged Gln-tRNA(Gln) through the transamidation of misacylated Glu-tRNA(Gln) in organisms which lack glutaminyl-tRNA synthetase. The reaction takes place in the presence of glutamine and ATP through an activated gamma-phospho-Glu-tRNA(Gln).</text>
</comment>
<dbReference type="PATRIC" id="fig|36849.3.peg.2116"/>
<dbReference type="GO" id="GO:0030956">
    <property type="term" value="C:glutamyl-tRNA(Gln) amidotransferase complex"/>
    <property type="evidence" value="ECO:0007669"/>
    <property type="project" value="InterPro"/>
</dbReference>
<keyword evidence="8" id="KW-0808">Transferase</keyword>
<feature type="active site" description="Acyl-ester intermediate" evidence="6">
    <location>
        <position position="174"/>
    </location>
</feature>
<dbReference type="NCBIfam" id="TIGR00132">
    <property type="entry name" value="gatA"/>
    <property type="match status" value="1"/>
</dbReference>
<evidence type="ECO:0000256" key="2">
    <source>
        <dbReference type="ARBA" id="ARBA00022741"/>
    </source>
</evidence>
<dbReference type="Proteomes" id="UP000050326">
    <property type="component" value="Unassembled WGS sequence"/>
</dbReference>
<evidence type="ECO:0000259" key="7">
    <source>
        <dbReference type="Pfam" id="PF01425"/>
    </source>
</evidence>
<evidence type="ECO:0000256" key="1">
    <source>
        <dbReference type="ARBA" id="ARBA00022598"/>
    </source>
</evidence>
<comment type="subunit">
    <text evidence="6">Heterotrimer of A, B and C subunits.</text>
</comment>
<evidence type="ECO:0000256" key="6">
    <source>
        <dbReference type="HAMAP-Rule" id="MF_00120"/>
    </source>
</evidence>
<comment type="caution">
    <text evidence="8">The sequence shown here is derived from an EMBL/GenBank/DDBJ whole genome shotgun (WGS) entry which is preliminary data.</text>
</comment>
<accession>A0A0N8NTB7</accession>
<dbReference type="OrthoDB" id="9811471at2"/>
<keyword evidence="4 6" id="KW-0648">Protein biosynthesis</keyword>
<dbReference type="RefSeq" id="WP_054875057.1">
    <property type="nucleotide sequence ID" value="NZ_LKET01000031.1"/>
</dbReference>
<dbReference type="Pfam" id="PF01425">
    <property type="entry name" value="Amidase"/>
    <property type="match status" value="1"/>
</dbReference>
<dbReference type="GO" id="GO:0050567">
    <property type="term" value="F:glutaminyl-tRNA synthase (glutamine-hydrolyzing) activity"/>
    <property type="evidence" value="ECO:0007669"/>
    <property type="project" value="UniProtKB-UniRule"/>
</dbReference>
<evidence type="ECO:0000256" key="4">
    <source>
        <dbReference type="ARBA" id="ARBA00022917"/>
    </source>
</evidence>
<dbReference type="PANTHER" id="PTHR11895:SF151">
    <property type="entry name" value="GLUTAMYL-TRNA(GLN) AMIDOTRANSFERASE SUBUNIT A"/>
    <property type="match status" value="1"/>
</dbReference>
<keyword evidence="9" id="KW-1185">Reference proteome</keyword>
<dbReference type="PANTHER" id="PTHR11895">
    <property type="entry name" value="TRANSAMIDASE"/>
    <property type="match status" value="1"/>
</dbReference>
<evidence type="ECO:0000313" key="8">
    <source>
        <dbReference type="EMBL" id="KPU44384.1"/>
    </source>
</evidence>
<reference evidence="8 9" key="1">
    <citation type="submission" date="2015-09" db="EMBL/GenBank/DDBJ databases">
        <title>Genome sequence of Oxobacter pfennigii DSM 3222.</title>
        <authorList>
            <person name="Poehlein A."/>
            <person name="Bengelsdorf F.R."/>
            <person name="Schiel-Bengelsdorf B."/>
            <person name="Duerre P."/>
            <person name="Daniel R."/>
        </authorList>
    </citation>
    <scope>NUCLEOTIDE SEQUENCE [LARGE SCALE GENOMIC DNA]</scope>
    <source>
        <strain evidence="8 9">DSM 3222</strain>
    </source>
</reference>
<keyword evidence="3 6" id="KW-0067">ATP-binding</keyword>
<protein>
    <recommendedName>
        <fullName evidence="6">Glutamyl-tRNA(Gln) amidotransferase subunit A</fullName>
        <shortName evidence="6">Glu-ADT subunit A</shortName>
        <ecNumber evidence="6">6.3.5.7</ecNumber>
    </recommendedName>
</protein>
<dbReference type="InterPro" id="IPR004412">
    <property type="entry name" value="GatA"/>
</dbReference>
<dbReference type="HAMAP" id="MF_00120">
    <property type="entry name" value="GatA"/>
    <property type="match status" value="1"/>
</dbReference>
<comment type="similarity">
    <text evidence="6">Belongs to the amidase family. GatA subfamily.</text>
</comment>
<evidence type="ECO:0000256" key="5">
    <source>
        <dbReference type="ARBA" id="ARBA00025295"/>
    </source>
</evidence>
<feature type="active site" description="Charge relay system" evidence="6">
    <location>
        <position position="75"/>
    </location>
</feature>
<proteinExistence type="inferred from homology"/>
<dbReference type="STRING" id="36849.OXPF_20030"/>
<dbReference type="SUPFAM" id="SSF75304">
    <property type="entry name" value="Amidase signature (AS) enzymes"/>
    <property type="match status" value="1"/>
</dbReference>
<dbReference type="GO" id="GO:0005524">
    <property type="term" value="F:ATP binding"/>
    <property type="evidence" value="ECO:0007669"/>
    <property type="project" value="UniProtKB-KW"/>
</dbReference>
<evidence type="ECO:0000313" key="9">
    <source>
        <dbReference type="Proteomes" id="UP000050326"/>
    </source>
</evidence>
<gene>
    <name evidence="6 8" type="primary">gatA</name>
    <name evidence="8" type="ORF">OXPF_20030</name>
</gene>
<dbReference type="AlphaFoldDB" id="A0A0N8NTB7"/>
<keyword evidence="1 6" id="KW-0436">Ligase</keyword>
<organism evidence="8 9">
    <name type="scientific">Oxobacter pfennigii</name>
    <dbReference type="NCBI Taxonomy" id="36849"/>
    <lineage>
        <taxon>Bacteria</taxon>
        <taxon>Bacillati</taxon>
        <taxon>Bacillota</taxon>
        <taxon>Clostridia</taxon>
        <taxon>Eubacteriales</taxon>
        <taxon>Clostridiaceae</taxon>
        <taxon>Oxobacter</taxon>
    </lineage>
</organism>
<dbReference type="InterPro" id="IPR023631">
    <property type="entry name" value="Amidase_dom"/>
</dbReference>
<evidence type="ECO:0000256" key="3">
    <source>
        <dbReference type="ARBA" id="ARBA00022840"/>
    </source>
</evidence>
<sequence length="485" mass="52794">MREIISELSKKLHSGEVSSVELTSEYIKAVEEANPKYNAIVHTTFEAALEHAEAADEMLKEGNADTLCGIPMVMKDNICTDGLLTTCCSNVLKGFKPYYDATVWEKLKEKGAVLLGKANMDEFAMGSTSESSCYGAPFNPRNTGHVTGGSSGGAAAAVTANMAAYALGSDTGGSVRQPAAYCGIVGLKPTYGSVSRYGLIAYGSSLDQIGPLTYSVKDAAIVFDAIKGFDRRDQTSKAFDYGNILDYLDRDIKGVKIGIAEEFFDGIDPDMKTQIFDAVKLFEKNGAEIVDIKLPALKSALPVYYIIACAEASSNLGRYDGIRYGHRTGSYDSIDDMIYKTRSEGFGAEVKRRIMLGTYVLSSGYYDAYYKKACVIREEIRREFDETYEKCDILIAPIAPTTAPVLNFKGLSSVEMYLSDICTVPINIAGIPSISVPCGIDKKGLPIGMQIMGKRFDDAKVLNMAYFYEQNSKDWAGNFEGGVRI</sequence>
<dbReference type="GO" id="GO:0016740">
    <property type="term" value="F:transferase activity"/>
    <property type="evidence" value="ECO:0007669"/>
    <property type="project" value="UniProtKB-KW"/>
</dbReference>
<dbReference type="InterPro" id="IPR036928">
    <property type="entry name" value="AS_sf"/>
</dbReference>
<dbReference type="EC" id="6.3.5.7" evidence="6"/>
<feature type="active site" description="Charge relay system" evidence="6">
    <location>
        <position position="150"/>
    </location>
</feature>
<keyword evidence="2 6" id="KW-0547">Nucleotide-binding</keyword>
<name>A0A0N8NTB7_9CLOT</name>
<dbReference type="Gene3D" id="3.90.1300.10">
    <property type="entry name" value="Amidase signature (AS) domain"/>
    <property type="match status" value="1"/>
</dbReference>
<dbReference type="GO" id="GO:0006412">
    <property type="term" value="P:translation"/>
    <property type="evidence" value="ECO:0007669"/>
    <property type="project" value="UniProtKB-UniRule"/>
</dbReference>
<dbReference type="InterPro" id="IPR000120">
    <property type="entry name" value="Amidase"/>
</dbReference>